<dbReference type="HOGENOM" id="CLU_114047_1_1_6"/>
<organism evidence="2 3">
    <name type="scientific">Acinetobacter vivianii</name>
    <dbReference type="NCBI Taxonomy" id="1776742"/>
    <lineage>
        <taxon>Bacteria</taxon>
        <taxon>Pseudomonadati</taxon>
        <taxon>Pseudomonadota</taxon>
        <taxon>Gammaproteobacteria</taxon>
        <taxon>Moraxellales</taxon>
        <taxon>Moraxellaceae</taxon>
        <taxon>Acinetobacter</taxon>
    </lineage>
</organism>
<protein>
    <recommendedName>
        <fullName evidence="1">HicB-like antitoxin of toxin-antitoxin system domain-containing protein</fullName>
    </recommendedName>
</protein>
<feature type="domain" description="HicB-like antitoxin of toxin-antitoxin system" evidence="1">
    <location>
        <begin position="3"/>
        <end position="126"/>
    </location>
</feature>
<dbReference type="CDD" id="cd22231">
    <property type="entry name" value="RHH_NikR_HicB-like"/>
    <property type="match status" value="1"/>
</dbReference>
<dbReference type="PANTHER" id="PTHR34504:SF2">
    <property type="entry name" value="UPF0150 PROTEIN SSL0259"/>
    <property type="match status" value="1"/>
</dbReference>
<evidence type="ECO:0000259" key="1">
    <source>
        <dbReference type="Pfam" id="PF15919"/>
    </source>
</evidence>
<dbReference type="RefSeq" id="WP_004772960.1">
    <property type="nucleotide sequence ID" value="NZ_KB849357.1"/>
</dbReference>
<proteinExistence type="predicted"/>
<dbReference type="EMBL" id="APPC01000018">
    <property type="protein sequence ID" value="ENU92017.1"/>
    <property type="molecule type" value="Genomic_DNA"/>
</dbReference>
<dbReference type="SUPFAM" id="SSF143100">
    <property type="entry name" value="TTHA1013/TTHA0281-like"/>
    <property type="match status" value="1"/>
</dbReference>
<dbReference type="Proteomes" id="UP000013049">
    <property type="component" value="Unassembled WGS sequence"/>
</dbReference>
<dbReference type="eggNOG" id="COG1598">
    <property type="taxonomic scope" value="Bacteria"/>
</dbReference>
<dbReference type="InterPro" id="IPR031807">
    <property type="entry name" value="HicB-like"/>
</dbReference>
<gene>
    <name evidence="2" type="ORF">F971_03110</name>
</gene>
<evidence type="ECO:0000313" key="3">
    <source>
        <dbReference type="Proteomes" id="UP000013049"/>
    </source>
</evidence>
<comment type="caution">
    <text evidence="2">The sequence shown here is derived from an EMBL/GenBank/DDBJ whole genome shotgun (WGS) entry which is preliminary data.</text>
</comment>
<evidence type="ECO:0000313" key="2">
    <source>
        <dbReference type="EMBL" id="ENU92017.1"/>
    </source>
</evidence>
<reference evidence="2 3" key="1">
    <citation type="submission" date="2013-02" db="EMBL/GenBank/DDBJ databases">
        <title>The Genome Sequence of Acinetobacter sp. NIPH 758.</title>
        <authorList>
            <consortium name="The Broad Institute Genome Sequencing Platform"/>
            <consortium name="The Broad Institute Genome Sequencing Center for Infectious Disease"/>
            <person name="Cerqueira G."/>
            <person name="Feldgarden M."/>
            <person name="Courvalin P."/>
            <person name="Perichon B."/>
            <person name="Grillot-Courvalin C."/>
            <person name="Clermont D."/>
            <person name="Rocha E."/>
            <person name="Yoon E.-J."/>
            <person name="Nemec A."/>
            <person name="Walker B."/>
            <person name="Young S.K."/>
            <person name="Zeng Q."/>
            <person name="Gargeya S."/>
            <person name="Fitzgerald M."/>
            <person name="Haas B."/>
            <person name="Abouelleil A."/>
            <person name="Alvarado L."/>
            <person name="Arachchi H.M."/>
            <person name="Berlin A.M."/>
            <person name="Chapman S.B."/>
            <person name="Dewar J."/>
            <person name="Goldberg J."/>
            <person name="Griggs A."/>
            <person name="Gujja S."/>
            <person name="Hansen M."/>
            <person name="Howarth C."/>
            <person name="Imamovic A."/>
            <person name="Larimer J."/>
            <person name="McCowan C."/>
            <person name="Murphy C."/>
            <person name="Neiman D."/>
            <person name="Pearson M."/>
            <person name="Priest M."/>
            <person name="Roberts A."/>
            <person name="Saif S."/>
            <person name="Shea T."/>
            <person name="Sisk P."/>
            <person name="Sykes S."/>
            <person name="Wortman J."/>
            <person name="Nusbaum C."/>
            <person name="Birren B."/>
        </authorList>
    </citation>
    <scope>NUCLEOTIDE SEQUENCE [LARGE SCALE GENOMIC DNA]</scope>
    <source>
        <strain evidence="2 3">NIPH 758</strain>
    </source>
</reference>
<dbReference type="InterPro" id="IPR051404">
    <property type="entry name" value="TA_system_antitoxin"/>
</dbReference>
<dbReference type="AlphaFoldDB" id="N8W9L0"/>
<dbReference type="Gene3D" id="3.30.160.250">
    <property type="match status" value="1"/>
</dbReference>
<dbReference type="PANTHER" id="PTHR34504">
    <property type="entry name" value="ANTITOXIN HICB"/>
    <property type="match status" value="1"/>
</dbReference>
<dbReference type="InterPro" id="IPR035069">
    <property type="entry name" value="TTHA1013/TTHA0281-like"/>
</dbReference>
<accession>N8W9L0</accession>
<sequence>MLYPIAIERGSDTEAFGVIVPDIAGCHGAGDTLEEALDSIKEAISGHLEILAEDGEDIPVASPLSKYMDLPEYSGMVWAVTEVDVSRYLGSPEKINVTLPSRLIRKIDDSVGKDKQYKTRSAFLAAGAERLLHA</sequence>
<name>N8W9L0_9GAMM</name>
<dbReference type="PATRIC" id="fig|1217712.3.peg.3004"/>
<dbReference type="Pfam" id="PF15919">
    <property type="entry name" value="HicB_lk_antitox"/>
    <property type="match status" value="1"/>
</dbReference>